<sequence length="69" mass="7601">MSGTLGGSRHENLAQHVETGAALGKRFLFDDCQVNREFEFRKINGPEDAFGAETPESRPLISYGNSTSR</sequence>
<name>A0A1D2JJ01_PARBR</name>
<reference evidence="2 3" key="1">
    <citation type="submission" date="2016-06" db="EMBL/GenBank/DDBJ databases">
        <authorList>
            <person name="Kjaerup R.B."/>
            <person name="Dalgaard T.S."/>
            <person name="Juul-Madsen H.R."/>
        </authorList>
    </citation>
    <scope>NUCLEOTIDE SEQUENCE [LARGE SCALE GENOMIC DNA]</scope>
    <source>
        <strain evidence="2 3">Pb300</strain>
    </source>
</reference>
<evidence type="ECO:0000313" key="3">
    <source>
        <dbReference type="Proteomes" id="UP000242814"/>
    </source>
</evidence>
<dbReference type="Proteomes" id="UP000242814">
    <property type="component" value="Unassembled WGS sequence"/>
</dbReference>
<comment type="caution">
    <text evidence="2">The sequence shown here is derived from an EMBL/GenBank/DDBJ whole genome shotgun (WGS) entry which is preliminary data.</text>
</comment>
<feature type="region of interest" description="Disordered" evidence="1">
    <location>
        <begin position="45"/>
        <end position="69"/>
    </location>
</feature>
<dbReference type="AlphaFoldDB" id="A0A1D2JJ01"/>
<evidence type="ECO:0000313" key="2">
    <source>
        <dbReference type="EMBL" id="ODH38462.1"/>
    </source>
</evidence>
<proteinExistence type="predicted"/>
<accession>A0A1D2JJ01</accession>
<gene>
    <name evidence="2" type="ORF">ACO22_02313</name>
</gene>
<dbReference type="EMBL" id="LZYO01000069">
    <property type="protein sequence ID" value="ODH38462.1"/>
    <property type="molecule type" value="Genomic_DNA"/>
</dbReference>
<evidence type="ECO:0000256" key="1">
    <source>
        <dbReference type="SAM" id="MobiDB-lite"/>
    </source>
</evidence>
<organism evidence="2 3">
    <name type="scientific">Paracoccidioides brasiliensis</name>
    <dbReference type="NCBI Taxonomy" id="121759"/>
    <lineage>
        <taxon>Eukaryota</taxon>
        <taxon>Fungi</taxon>
        <taxon>Dikarya</taxon>
        <taxon>Ascomycota</taxon>
        <taxon>Pezizomycotina</taxon>
        <taxon>Eurotiomycetes</taxon>
        <taxon>Eurotiomycetidae</taxon>
        <taxon>Onygenales</taxon>
        <taxon>Ajellomycetaceae</taxon>
        <taxon>Paracoccidioides</taxon>
    </lineage>
</organism>
<protein>
    <submittedName>
        <fullName evidence="2">Uncharacterized protein</fullName>
    </submittedName>
</protein>